<reference evidence="2" key="2">
    <citation type="submission" date="2021-04" db="EMBL/GenBank/DDBJ databases">
        <title>Isolation and genomic analysis of the ibuprofen-degrading bacterium Sphingomonas strain MPO218.</title>
        <authorList>
            <person name="Aulestia M."/>
            <person name="Flores A."/>
            <person name="Mangas E.L."/>
            <person name="Perez-Pulido A.J."/>
            <person name="Santero E."/>
            <person name="Camacho E.M."/>
        </authorList>
    </citation>
    <scope>NUCLEOTIDE SEQUENCE</scope>
    <source>
        <strain evidence="2">MPO218</strain>
    </source>
</reference>
<dbReference type="Gene3D" id="3.40.47.10">
    <property type="match status" value="1"/>
</dbReference>
<dbReference type="CDD" id="cd00829">
    <property type="entry name" value="SCP-x_thiolase"/>
    <property type="match status" value="1"/>
</dbReference>
<feature type="domain" description="Thiolase C-terminal" evidence="1">
    <location>
        <begin position="256"/>
        <end position="368"/>
    </location>
</feature>
<dbReference type="InterPro" id="IPR002155">
    <property type="entry name" value="Thiolase"/>
</dbReference>
<dbReference type="PIRSF" id="PIRSF000429">
    <property type="entry name" value="Ac-CoA_Ac_transf"/>
    <property type="match status" value="1"/>
</dbReference>
<dbReference type="RefSeq" id="WP_208632674.1">
    <property type="nucleotide sequence ID" value="NZ_CP059319.1"/>
</dbReference>
<evidence type="ECO:0000313" key="2">
    <source>
        <dbReference type="EMBL" id="QTH21373.1"/>
    </source>
</evidence>
<evidence type="ECO:0000259" key="1">
    <source>
        <dbReference type="Pfam" id="PF22691"/>
    </source>
</evidence>
<dbReference type="InterPro" id="IPR016039">
    <property type="entry name" value="Thiolase-like"/>
</dbReference>
<dbReference type="NCBIfam" id="NF005892">
    <property type="entry name" value="PRK07855.1"/>
    <property type="match status" value="1"/>
</dbReference>
<evidence type="ECO:0000313" key="3">
    <source>
        <dbReference type="Proteomes" id="UP000664914"/>
    </source>
</evidence>
<accession>A0A975HDK9</accession>
<proteinExistence type="predicted"/>
<name>A0A975HDK9_9SPHN</name>
<dbReference type="SUPFAM" id="SSF53901">
    <property type="entry name" value="Thiolase-like"/>
    <property type="match status" value="2"/>
</dbReference>
<reference evidence="2" key="1">
    <citation type="submission" date="2020-07" db="EMBL/GenBank/DDBJ databases">
        <authorList>
            <person name="Camacho E."/>
        </authorList>
    </citation>
    <scope>NUCLEOTIDE SEQUENCE</scope>
    <source>
        <strain evidence="2">MPO218</strain>
    </source>
</reference>
<sequence>MLKDKTAIVGIGETPFARNLAESEFQLACRAIKAALDDAGIHPSEVDALSCYTYEETPEFEVARAVGMGEVHYLSQSPHGGGAGCGAIGHLAMAIAAGVAKVGVVWRSRKRGARSKRLWAGVQEVVADHWKWSRPQGLLRPVDEVAVLTRRYMHDHGLTREQLAEVALSMRAYAAGNPKALMGGRTLSLAQYLDARMISDPLCLFDNCLESDGAIALVLVGSDRAADCARRPVRIHAFSQGMKRQHQLMTDYHADDPLRSSSWTCAANLWRQSDIQAADIAVAQLYDAFSPLVLFSLEAYGFCGRGEAGAFVAEGHLRPGGRLPVNTSGGSLAEVYLHGMNLAIEAVKQLRGTALTQIDGARTCLLTSCDTTPNGALVLRS</sequence>
<dbReference type="EMBL" id="CP059319">
    <property type="protein sequence ID" value="QTH21373.1"/>
    <property type="molecule type" value="Genomic_DNA"/>
</dbReference>
<dbReference type="GO" id="GO:0003988">
    <property type="term" value="F:acetyl-CoA C-acyltransferase activity"/>
    <property type="evidence" value="ECO:0007669"/>
    <property type="project" value="UniProtKB-ARBA"/>
</dbReference>
<gene>
    <name evidence="2" type="ORF">HRJ34_24145</name>
</gene>
<dbReference type="PANTHER" id="PTHR42870:SF1">
    <property type="entry name" value="NON-SPECIFIC LIPID-TRANSFER PROTEIN-LIKE 2"/>
    <property type="match status" value="1"/>
</dbReference>
<dbReference type="AlphaFoldDB" id="A0A975HDK9"/>
<protein>
    <submittedName>
        <fullName evidence="2">Lipid-transfer protein</fullName>
    </submittedName>
</protein>
<dbReference type="Pfam" id="PF22691">
    <property type="entry name" value="Thiolase_C_1"/>
    <property type="match status" value="1"/>
</dbReference>
<dbReference type="InterPro" id="IPR055140">
    <property type="entry name" value="Thiolase_C_2"/>
</dbReference>
<organism evidence="2 3">
    <name type="scientific">Rhizorhabdus wittichii</name>
    <dbReference type="NCBI Taxonomy" id="160791"/>
    <lineage>
        <taxon>Bacteria</taxon>
        <taxon>Pseudomonadati</taxon>
        <taxon>Pseudomonadota</taxon>
        <taxon>Alphaproteobacteria</taxon>
        <taxon>Sphingomonadales</taxon>
        <taxon>Sphingomonadaceae</taxon>
        <taxon>Rhizorhabdus</taxon>
    </lineage>
</organism>
<dbReference type="Proteomes" id="UP000664914">
    <property type="component" value="Chromosome"/>
</dbReference>
<dbReference type="PANTHER" id="PTHR42870">
    <property type="entry name" value="ACETYL-COA C-ACETYLTRANSFERASE"/>
    <property type="match status" value="1"/>
</dbReference>